<comment type="caution">
    <text evidence="2">The sequence shown here is derived from an EMBL/GenBank/DDBJ whole genome shotgun (WGS) entry which is preliminary data.</text>
</comment>
<feature type="transmembrane region" description="Helical" evidence="1">
    <location>
        <begin position="84"/>
        <end position="104"/>
    </location>
</feature>
<feature type="transmembrane region" description="Helical" evidence="1">
    <location>
        <begin position="116"/>
        <end position="135"/>
    </location>
</feature>
<name>A0A2T2YCY3_9BACT</name>
<feature type="transmembrane region" description="Helical" evidence="1">
    <location>
        <begin position="212"/>
        <end position="231"/>
    </location>
</feature>
<accession>A0A2T2YCY3</accession>
<feature type="transmembrane region" description="Helical" evidence="1">
    <location>
        <begin position="312"/>
        <end position="331"/>
    </location>
</feature>
<dbReference type="PROSITE" id="PS51257">
    <property type="entry name" value="PROKAR_LIPOPROTEIN"/>
    <property type="match status" value="1"/>
</dbReference>
<feature type="transmembrane region" description="Helical" evidence="1">
    <location>
        <begin position="391"/>
        <end position="410"/>
    </location>
</feature>
<organism evidence="2 3">
    <name type="scientific">Adhaeribacter arboris</name>
    <dbReference type="NCBI Taxonomy" id="2072846"/>
    <lineage>
        <taxon>Bacteria</taxon>
        <taxon>Pseudomonadati</taxon>
        <taxon>Bacteroidota</taxon>
        <taxon>Cytophagia</taxon>
        <taxon>Cytophagales</taxon>
        <taxon>Hymenobacteraceae</taxon>
        <taxon>Adhaeribacter</taxon>
    </lineage>
</organism>
<feature type="transmembrane region" description="Helical" evidence="1">
    <location>
        <begin position="343"/>
        <end position="360"/>
    </location>
</feature>
<gene>
    <name evidence="2" type="ORF">AHMF7605_07430</name>
</gene>
<feature type="transmembrane region" description="Helical" evidence="1">
    <location>
        <begin position="169"/>
        <end position="192"/>
    </location>
</feature>
<sequence length="554" mass="64463">MYKPILLKNFLFTGFFSLLALTSVLFGGTFWLTGCFYETNDDIILTLLISGFSGGEPISDLTLYLHGISVLISKLYQNLPGVPWYGFSLYSLLFIITILAFRFMYQVLKPMVEPRVIYGIILLFYLANWYEHVFWFNYSRLAILLAGVASLNAWLDLRLHHSGIKKRLLAYGSLFFLALCLRPSFAVFGIGLTLPFLLLNKQFYRVSFKRTAYLLLPFLLAGVFFSAWLKIKSTPAQTNYRHLDVQKSQILDYNWCCPLPSKPNEKLLYTGLSNWFLADKNIQNFLQQQRPDGKYFQKEVLVFKFQQFLPELIRSQFLIIILLAAHIVWLIRSKATNNLFRLFSYHFYFWSLLFATGILLKTPPRVLTPAISLLLLMHLTFPLPFSKSIKWPLLFKFCGLLLLVLPIYRINHRANWQQQRQKQSEAVIAAIQNNFPHYVIVTAGLENELRALSPFKNYFARKNRLLFLTGWQTLDPHYPGYLQSLAGKTNLAGALEILSRREKVVWVSNPQMTIFLVRYFNYFYQTTFKFTLIKPVKGASLPNNLNFYQVEKVI</sequence>
<evidence type="ECO:0000313" key="3">
    <source>
        <dbReference type="Proteomes" id="UP000240357"/>
    </source>
</evidence>
<protein>
    <recommendedName>
        <fullName evidence="4">Glycosyltransferase RgtA/B/C/D-like domain-containing protein</fullName>
    </recommendedName>
</protein>
<dbReference type="EMBL" id="PYFT01000001">
    <property type="protein sequence ID" value="PSR53369.1"/>
    <property type="molecule type" value="Genomic_DNA"/>
</dbReference>
<reference evidence="2 3" key="1">
    <citation type="submission" date="2018-03" db="EMBL/GenBank/DDBJ databases">
        <title>Adhaeribacter sp. HMF7605 Genome sequencing and assembly.</title>
        <authorList>
            <person name="Kang H."/>
            <person name="Kang J."/>
            <person name="Cha I."/>
            <person name="Kim H."/>
            <person name="Joh K."/>
        </authorList>
    </citation>
    <scope>NUCLEOTIDE SEQUENCE [LARGE SCALE GENOMIC DNA]</scope>
    <source>
        <strain evidence="2 3">HMF7605</strain>
    </source>
</reference>
<evidence type="ECO:0008006" key="4">
    <source>
        <dbReference type="Google" id="ProtNLM"/>
    </source>
</evidence>
<dbReference type="AlphaFoldDB" id="A0A2T2YCY3"/>
<keyword evidence="3" id="KW-1185">Reference proteome</keyword>
<evidence type="ECO:0000256" key="1">
    <source>
        <dbReference type="SAM" id="Phobius"/>
    </source>
</evidence>
<keyword evidence="1" id="KW-0812">Transmembrane</keyword>
<keyword evidence="1" id="KW-1133">Transmembrane helix</keyword>
<keyword evidence="1" id="KW-0472">Membrane</keyword>
<evidence type="ECO:0000313" key="2">
    <source>
        <dbReference type="EMBL" id="PSR53369.1"/>
    </source>
</evidence>
<dbReference type="Proteomes" id="UP000240357">
    <property type="component" value="Unassembled WGS sequence"/>
</dbReference>
<proteinExistence type="predicted"/>